<keyword evidence="2" id="KW-1003">Cell membrane</keyword>
<dbReference type="SUPFAM" id="SSF109998">
    <property type="entry name" value="Triger factor/SurA peptide-binding domain-like"/>
    <property type="match status" value="1"/>
</dbReference>
<evidence type="ECO:0000259" key="13">
    <source>
        <dbReference type="PROSITE" id="PS50198"/>
    </source>
</evidence>
<dbReference type="Gene3D" id="3.10.50.40">
    <property type="match status" value="1"/>
</dbReference>
<keyword evidence="3" id="KW-0997">Cell inner membrane</keyword>
<dbReference type="PANTHER" id="PTHR47529:SF1">
    <property type="entry name" value="PERIPLASMIC CHAPERONE PPID"/>
    <property type="match status" value="1"/>
</dbReference>
<evidence type="ECO:0000256" key="12">
    <source>
        <dbReference type="SAM" id="Phobius"/>
    </source>
</evidence>
<comment type="subcellular location">
    <subcellularLocation>
        <location evidence="1">Cell inner membrane</location>
        <topology evidence="1">Single-pass type II membrane protein</topology>
        <orientation evidence="1">Periplasmic side</orientation>
    </subcellularLocation>
</comment>
<dbReference type="RefSeq" id="WP_169563120.1">
    <property type="nucleotide sequence ID" value="NZ_JAAXYH010000002.1"/>
</dbReference>
<protein>
    <recommendedName>
        <fullName evidence="9">Periplasmic chaperone PpiD</fullName>
    </recommendedName>
    <alternativeName>
        <fullName evidence="10">Periplasmic folding chaperone</fullName>
    </alternativeName>
</protein>
<evidence type="ECO:0000256" key="2">
    <source>
        <dbReference type="ARBA" id="ARBA00022475"/>
    </source>
</evidence>
<dbReference type="GO" id="GO:0005886">
    <property type="term" value="C:plasma membrane"/>
    <property type="evidence" value="ECO:0007669"/>
    <property type="project" value="UniProtKB-SubCell"/>
</dbReference>
<evidence type="ECO:0000256" key="10">
    <source>
        <dbReference type="ARBA" id="ARBA00042775"/>
    </source>
</evidence>
<evidence type="ECO:0000313" key="14">
    <source>
        <dbReference type="EMBL" id="NMH64443.1"/>
    </source>
</evidence>
<dbReference type="InterPro" id="IPR046357">
    <property type="entry name" value="PPIase_dom_sf"/>
</dbReference>
<keyword evidence="11" id="KW-0697">Rotamase</keyword>
<feature type="domain" description="PpiC" evidence="13">
    <location>
        <begin position="268"/>
        <end position="365"/>
    </location>
</feature>
<evidence type="ECO:0000256" key="4">
    <source>
        <dbReference type="ARBA" id="ARBA00022692"/>
    </source>
</evidence>
<dbReference type="InterPro" id="IPR000297">
    <property type="entry name" value="PPIase_PpiC"/>
</dbReference>
<keyword evidence="5 12" id="KW-1133">Transmembrane helix</keyword>
<evidence type="ECO:0000256" key="11">
    <source>
        <dbReference type="PROSITE-ProRule" id="PRU00278"/>
    </source>
</evidence>
<evidence type="ECO:0000256" key="5">
    <source>
        <dbReference type="ARBA" id="ARBA00022989"/>
    </source>
</evidence>
<evidence type="ECO:0000256" key="3">
    <source>
        <dbReference type="ARBA" id="ARBA00022519"/>
    </source>
</evidence>
<comment type="similarity">
    <text evidence="8">Belongs to the PpiD chaperone family.</text>
</comment>
<sequence length="622" mass="68164">MLEKIREGSQGVIAKGILVLVILSFAFAGVSSYLGSRTETPAATVNGDDITAAQLEQAYQNERGRMEQQLGEMFEALAGDERYLAGIKRSALERLVAEKLLDQAAAELGLRVSDSQIKEAILAEPAFQTDGQFDNERYLAILRQLGYQPTQFRTMMRVDMTRRQLASALVGSEFVLAGESKQLAEVQGQTRDIRYLVVDSKPFLASSQVSDEEIKTYYDANLVQFMSPEKVSLEYVELDATRLAKDVTTTDEELQAYYDEHKSQYVTAEKRLAAHILVDFGDDEAAAKAKADAILKQLNEGADFETLAKADSDDKFSAEQGGKLDWFESGVMDPAFDKALFSVNKGEHSGVVKSDYGFHIIKTLDIQSGAEVDFAQVKDKILAQLNEKKAVDVFYGLQSKLADTSYEVPDTLSETAKAVGAEVQTTALFSRDTVPALLNKPELVKAAFSEQVLQDGLNSDVIELEPHHVVVVRMKEHQNAGTMSLEQVKDGIVERLQQDKANEAARAKAQEYLTQVKAGETDGLPLIAKAKLARSERGLDSALVAKAFQMPVLSDAQSVDTVGLATGYALVLLDKVNQAEAVDAGMLSALKQRLNAQYSEADYRALIALLKAKGEVIYPEVE</sequence>
<gene>
    <name evidence="14" type="ORF">HC757_04580</name>
</gene>
<keyword evidence="11 14" id="KW-0413">Isomerase</keyword>
<dbReference type="PANTHER" id="PTHR47529">
    <property type="entry name" value="PEPTIDYL-PROLYL CIS-TRANS ISOMERASE D"/>
    <property type="match status" value="1"/>
</dbReference>
<dbReference type="SUPFAM" id="SSF54534">
    <property type="entry name" value="FKBP-like"/>
    <property type="match status" value="1"/>
</dbReference>
<dbReference type="PROSITE" id="PS50198">
    <property type="entry name" value="PPIC_PPIASE_2"/>
    <property type="match status" value="1"/>
</dbReference>
<evidence type="ECO:0000256" key="7">
    <source>
        <dbReference type="ARBA" id="ARBA00023186"/>
    </source>
</evidence>
<keyword evidence="4 12" id="KW-0812">Transmembrane</keyword>
<name>A0A972FQS6_9GAMM</name>
<dbReference type="Proteomes" id="UP000737113">
    <property type="component" value="Unassembled WGS sequence"/>
</dbReference>
<proteinExistence type="inferred from homology"/>
<organism evidence="14 15">
    <name type="scientific">Shewanella salipaludis</name>
    <dbReference type="NCBI Taxonomy" id="2723052"/>
    <lineage>
        <taxon>Bacteria</taxon>
        <taxon>Pseudomonadati</taxon>
        <taxon>Pseudomonadota</taxon>
        <taxon>Gammaproteobacteria</taxon>
        <taxon>Alteromonadales</taxon>
        <taxon>Shewanellaceae</taxon>
        <taxon>Shewanella</taxon>
    </lineage>
</organism>
<dbReference type="Pfam" id="PF13616">
    <property type="entry name" value="Rotamase_3"/>
    <property type="match status" value="1"/>
</dbReference>
<dbReference type="AlphaFoldDB" id="A0A972FQS6"/>
<feature type="transmembrane region" description="Helical" evidence="12">
    <location>
        <begin position="12"/>
        <end position="34"/>
    </location>
</feature>
<dbReference type="InterPro" id="IPR052029">
    <property type="entry name" value="PpiD_chaperone"/>
</dbReference>
<evidence type="ECO:0000256" key="9">
    <source>
        <dbReference type="ARBA" id="ARBA00040743"/>
    </source>
</evidence>
<dbReference type="Pfam" id="PF13624">
    <property type="entry name" value="SurA_N_3"/>
    <property type="match status" value="1"/>
</dbReference>
<evidence type="ECO:0000256" key="6">
    <source>
        <dbReference type="ARBA" id="ARBA00023136"/>
    </source>
</evidence>
<dbReference type="GO" id="GO:0003755">
    <property type="term" value="F:peptidyl-prolyl cis-trans isomerase activity"/>
    <property type="evidence" value="ECO:0007669"/>
    <property type="project" value="UniProtKB-KW"/>
</dbReference>
<evidence type="ECO:0000256" key="8">
    <source>
        <dbReference type="ARBA" id="ARBA00038408"/>
    </source>
</evidence>
<reference evidence="14" key="1">
    <citation type="submission" date="2020-04" db="EMBL/GenBank/DDBJ databases">
        <title>Description of Shewanella salipaludis sp. nov., isolated from a salt marsh.</title>
        <authorList>
            <person name="Park S."/>
            <person name="Yoon J.-H."/>
        </authorList>
    </citation>
    <scope>NUCLEOTIDE SEQUENCE</scope>
    <source>
        <strain evidence="14">SHSM-M6</strain>
    </source>
</reference>
<accession>A0A972FQS6</accession>
<dbReference type="EMBL" id="JAAXYH010000002">
    <property type="protein sequence ID" value="NMH64443.1"/>
    <property type="molecule type" value="Genomic_DNA"/>
</dbReference>
<evidence type="ECO:0000256" key="1">
    <source>
        <dbReference type="ARBA" id="ARBA00004382"/>
    </source>
</evidence>
<dbReference type="Gene3D" id="1.10.4030.10">
    <property type="entry name" value="Porin chaperone SurA, peptide-binding domain"/>
    <property type="match status" value="1"/>
</dbReference>
<keyword evidence="6 12" id="KW-0472">Membrane</keyword>
<comment type="caution">
    <text evidence="14">The sequence shown here is derived from an EMBL/GenBank/DDBJ whole genome shotgun (WGS) entry which is preliminary data.</text>
</comment>
<keyword evidence="15" id="KW-1185">Reference proteome</keyword>
<evidence type="ECO:0000313" key="15">
    <source>
        <dbReference type="Proteomes" id="UP000737113"/>
    </source>
</evidence>
<keyword evidence="7" id="KW-0143">Chaperone</keyword>
<dbReference type="InterPro" id="IPR027304">
    <property type="entry name" value="Trigger_fact/SurA_dom_sf"/>
</dbReference>